<gene>
    <name evidence="1" type="ORF">FC695_45605</name>
</gene>
<dbReference type="InterPro" id="IPR015424">
    <property type="entry name" value="PyrdxlP-dep_Trfase"/>
</dbReference>
<evidence type="ECO:0000313" key="2">
    <source>
        <dbReference type="Proteomes" id="UP000308444"/>
    </source>
</evidence>
<dbReference type="SUPFAM" id="SSF53383">
    <property type="entry name" value="PLP-dependent transferases"/>
    <property type="match status" value="1"/>
</dbReference>
<dbReference type="GO" id="GO:0008483">
    <property type="term" value="F:transaminase activity"/>
    <property type="evidence" value="ECO:0007669"/>
    <property type="project" value="UniProtKB-KW"/>
</dbReference>
<comment type="caution">
    <text evidence="1">The sequence shown here is derived from an EMBL/GenBank/DDBJ whole genome shotgun (WGS) entry which is preliminary data.</text>
</comment>
<dbReference type="AlphaFoldDB" id="A0A9X8ZZ66"/>
<dbReference type="Gene3D" id="3.90.1150.10">
    <property type="entry name" value="Aspartate Aminotransferase, domain 1"/>
    <property type="match status" value="1"/>
</dbReference>
<organism evidence="1 2">
    <name type="scientific">Bacillus cereus</name>
    <dbReference type="NCBI Taxonomy" id="1396"/>
    <lineage>
        <taxon>Bacteria</taxon>
        <taxon>Bacillati</taxon>
        <taxon>Bacillota</taxon>
        <taxon>Bacilli</taxon>
        <taxon>Bacillales</taxon>
        <taxon>Bacillaceae</taxon>
        <taxon>Bacillus</taxon>
        <taxon>Bacillus cereus group</taxon>
    </lineage>
</organism>
<name>A0A9X8ZZ66_BACCE</name>
<keyword evidence="1" id="KW-0808">Transferase</keyword>
<dbReference type="Proteomes" id="UP000308444">
    <property type="component" value="Unassembled WGS sequence"/>
</dbReference>
<dbReference type="InterPro" id="IPR015422">
    <property type="entry name" value="PyrdxlP-dep_Trfase_small"/>
</dbReference>
<proteinExistence type="predicted"/>
<evidence type="ECO:0000313" key="1">
    <source>
        <dbReference type="EMBL" id="TKI78724.1"/>
    </source>
</evidence>
<accession>A0A9X8ZZ66</accession>
<protein>
    <submittedName>
        <fullName evidence="1">LL-diaminopimelate aminotransferase</fullName>
    </submittedName>
</protein>
<sequence>TPGHAFGPHGEGFVRIALVQDKEVLQQVVENIRNSGIFVLEKVDELVKN</sequence>
<reference evidence="1 2" key="1">
    <citation type="journal article" date="2019" name="Environ. Microbiol.">
        <title>An active ?-lactamase is a part of an orchestrated cell wall stress resistance network of Bacillus subtilis and related rhizosphere species.</title>
        <authorList>
            <person name="Bucher T."/>
            <person name="Keren-Paz A."/>
            <person name="Hausser J."/>
            <person name="Olender T."/>
            <person name="Cytryn E."/>
            <person name="Kolodkin-Gal I."/>
        </authorList>
    </citation>
    <scope>NUCLEOTIDE SEQUENCE [LARGE SCALE GENOMIC DNA]</scope>
    <source>
        <strain evidence="1 2">I32</strain>
    </source>
</reference>
<keyword evidence="1" id="KW-0032">Aminotransferase</keyword>
<feature type="non-terminal residue" evidence="1">
    <location>
        <position position="1"/>
    </location>
</feature>
<dbReference type="EMBL" id="SZOH01005632">
    <property type="protein sequence ID" value="TKI78724.1"/>
    <property type="molecule type" value="Genomic_DNA"/>
</dbReference>